<evidence type="ECO:0000313" key="4">
    <source>
        <dbReference type="EMBL" id="KAK2179447.1"/>
    </source>
</evidence>
<name>A0AAD9KY34_RIDPI</name>
<protein>
    <recommendedName>
        <fullName evidence="3">BACK domain-containing protein</fullName>
    </recommendedName>
</protein>
<dbReference type="AlphaFoldDB" id="A0AAD9KY34"/>
<dbReference type="InterPro" id="IPR011333">
    <property type="entry name" value="SKP1/BTB/POZ_sf"/>
</dbReference>
<dbReference type="PANTHER" id="PTHR24412:SF488">
    <property type="entry name" value="KELCH-LIKE PROTEIN 24"/>
    <property type="match status" value="1"/>
</dbReference>
<proteinExistence type="predicted"/>
<sequence>MLSTSRVTRLSWRPPARMLTRCPRPACKRARHAQVPLKVDSATLACVVDYFYTAEVEFTVDNVQKIVEASDLLQLDDVKTAGERFMLERVDAANCDGFRNFASLYRLKQLQEGTRQVMLDKFSSVVSEAEFKDLTCAKLIDYISEDDINAKDEDLVFESALVWVRHDTKNRTTCFRKILDHIRLPYCSINYMSEVIDTCDLFTSESREYVRNAIKYYNQAAARHDISSCRMVARKHFCMSQRLLVIGGDTNFDDEVYKALSSLR</sequence>
<dbReference type="Pfam" id="PF00651">
    <property type="entry name" value="BTB"/>
    <property type="match status" value="1"/>
</dbReference>
<dbReference type="InterPro" id="IPR011705">
    <property type="entry name" value="BACK"/>
</dbReference>
<dbReference type="EMBL" id="JAODUO010000490">
    <property type="protein sequence ID" value="KAK2179447.1"/>
    <property type="molecule type" value="Genomic_DNA"/>
</dbReference>
<dbReference type="FunFam" id="1.25.40.420:FF:000001">
    <property type="entry name" value="Kelch-like family member 12"/>
    <property type="match status" value="1"/>
</dbReference>
<keyword evidence="1" id="KW-0880">Kelch repeat</keyword>
<keyword evidence="2" id="KW-0677">Repeat</keyword>
<feature type="domain" description="BACK" evidence="3">
    <location>
        <begin position="95"/>
        <end position="197"/>
    </location>
</feature>
<dbReference type="Gene3D" id="1.25.40.420">
    <property type="match status" value="1"/>
</dbReference>
<evidence type="ECO:0000256" key="1">
    <source>
        <dbReference type="ARBA" id="ARBA00022441"/>
    </source>
</evidence>
<reference evidence="4" key="1">
    <citation type="journal article" date="2023" name="Mol. Biol. Evol.">
        <title>Third-Generation Sequencing Reveals the Adaptive Role of the Epigenome in Three Deep-Sea Polychaetes.</title>
        <authorList>
            <person name="Perez M."/>
            <person name="Aroh O."/>
            <person name="Sun Y."/>
            <person name="Lan Y."/>
            <person name="Juniper S.K."/>
            <person name="Young C.R."/>
            <person name="Angers B."/>
            <person name="Qian P.Y."/>
        </authorList>
    </citation>
    <scope>NUCLEOTIDE SEQUENCE</scope>
    <source>
        <strain evidence="4">R07B-5</strain>
    </source>
</reference>
<dbReference type="Pfam" id="PF07707">
    <property type="entry name" value="BACK"/>
    <property type="match status" value="1"/>
</dbReference>
<dbReference type="Proteomes" id="UP001209878">
    <property type="component" value="Unassembled WGS sequence"/>
</dbReference>
<evidence type="ECO:0000256" key="2">
    <source>
        <dbReference type="ARBA" id="ARBA00022737"/>
    </source>
</evidence>
<evidence type="ECO:0000259" key="3">
    <source>
        <dbReference type="SMART" id="SM00875"/>
    </source>
</evidence>
<gene>
    <name evidence="4" type="ORF">NP493_489g03075</name>
</gene>
<dbReference type="SUPFAM" id="SSF54695">
    <property type="entry name" value="POZ domain"/>
    <property type="match status" value="1"/>
</dbReference>
<comment type="caution">
    <text evidence="4">The sequence shown here is derived from an EMBL/GenBank/DDBJ whole genome shotgun (WGS) entry which is preliminary data.</text>
</comment>
<organism evidence="4 5">
    <name type="scientific">Ridgeia piscesae</name>
    <name type="common">Tubeworm</name>
    <dbReference type="NCBI Taxonomy" id="27915"/>
    <lineage>
        <taxon>Eukaryota</taxon>
        <taxon>Metazoa</taxon>
        <taxon>Spiralia</taxon>
        <taxon>Lophotrochozoa</taxon>
        <taxon>Annelida</taxon>
        <taxon>Polychaeta</taxon>
        <taxon>Sedentaria</taxon>
        <taxon>Canalipalpata</taxon>
        <taxon>Sabellida</taxon>
        <taxon>Siboglinidae</taxon>
        <taxon>Ridgeia</taxon>
    </lineage>
</organism>
<dbReference type="PANTHER" id="PTHR24412">
    <property type="entry name" value="KELCH PROTEIN"/>
    <property type="match status" value="1"/>
</dbReference>
<dbReference type="Gene3D" id="3.30.710.10">
    <property type="entry name" value="Potassium Channel Kv1.1, Chain A"/>
    <property type="match status" value="1"/>
</dbReference>
<accession>A0AAD9KY34</accession>
<keyword evidence="5" id="KW-1185">Reference proteome</keyword>
<dbReference type="SMART" id="SM00875">
    <property type="entry name" value="BACK"/>
    <property type="match status" value="1"/>
</dbReference>
<evidence type="ECO:0000313" key="5">
    <source>
        <dbReference type="Proteomes" id="UP001209878"/>
    </source>
</evidence>
<dbReference type="InterPro" id="IPR000210">
    <property type="entry name" value="BTB/POZ_dom"/>
</dbReference>